<proteinExistence type="predicted"/>
<dbReference type="AlphaFoldDB" id="A0A645JQ18"/>
<protein>
    <submittedName>
        <fullName evidence="1">Uncharacterized protein</fullName>
    </submittedName>
</protein>
<name>A0A645JQ18_9ZZZZ</name>
<evidence type="ECO:0000313" key="1">
    <source>
        <dbReference type="EMBL" id="MPN62354.1"/>
    </source>
</evidence>
<comment type="caution">
    <text evidence="1">The sequence shown here is derived from an EMBL/GenBank/DDBJ whole genome shotgun (WGS) entry which is preliminary data.</text>
</comment>
<sequence length="132" mass="13719">MELTCQISTPHDPDVPVAGCSPHACQHGPHIAADKTHIGSLYQRQLAAGEDPGRLRIRPGRAGFPLHSIGVADHPLIGGRAHGQRTDLCNKARIAGLRQTAQGKQLVQGVVLGGKKAVQAGSGVVLGLHDGL</sequence>
<gene>
    <name evidence="1" type="ORF">SDC9_210101</name>
</gene>
<dbReference type="EMBL" id="VSSQ01140233">
    <property type="protein sequence ID" value="MPN62354.1"/>
    <property type="molecule type" value="Genomic_DNA"/>
</dbReference>
<accession>A0A645JQ18</accession>
<organism evidence="1">
    <name type="scientific">bioreactor metagenome</name>
    <dbReference type="NCBI Taxonomy" id="1076179"/>
    <lineage>
        <taxon>unclassified sequences</taxon>
        <taxon>metagenomes</taxon>
        <taxon>ecological metagenomes</taxon>
    </lineage>
</organism>
<reference evidence="1" key="1">
    <citation type="submission" date="2019-08" db="EMBL/GenBank/DDBJ databases">
        <authorList>
            <person name="Kucharzyk K."/>
            <person name="Murdoch R.W."/>
            <person name="Higgins S."/>
            <person name="Loffler F."/>
        </authorList>
    </citation>
    <scope>NUCLEOTIDE SEQUENCE</scope>
</reference>